<reference evidence="3" key="1">
    <citation type="submission" date="2023-12" db="EMBL/GenBank/DDBJ databases">
        <title>Novel isolates from deep terrestrial aquifers shed light on the physiology and ecology of the class Limnochordia.</title>
        <authorList>
            <person name="Karnachuk O.V."/>
            <person name="Lukina A.P."/>
            <person name="Avakyan M.R."/>
            <person name="Kadnikov V."/>
            <person name="Begmatov S."/>
            <person name="Beletsky A.V."/>
            <person name="Mardanov A.V."/>
            <person name="Ravin N.V."/>
        </authorList>
    </citation>
    <scope>NUCLEOTIDE SEQUENCE [LARGE SCALE GENOMIC DNA]</scope>
    <source>
        <strain evidence="3">LN</strain>
    </source>
</reference>
<proteinExistence type="predicted"/>
<evidence type="ECO:0000313" key="2">
    <source>
        <dbReference type="EMBL" id="WRP14503.1"/>
    </source>
</evidence>
<protein>
    <submittedName>
        <fullName evidence="2">Uncharacterized protein</fullName>
    </submittedName>
</protein>
<dbReference type="RefSeq" id="WP_324668845.1">
    <property type="nucleotide sequence ID" value="NZ_CP141614.1"/>
</dbReference>
<accession>A0ABZ1BPW4</accession>
<dbReference type="Proteomes" id="UP001333102">
    <property type="component" value="Chromosome"/>
</dbReference>
<sequence>MVRFFDLTPEQLERDRETARRFGLHEGDRGDPEAPPGSWEHLRSFFPPLLAIKARRVHPR</sequence>
<evidence type="ECO:0000256" key="1">
    <source>
        <dbReference type="SAM" id="MobiDB-lite"/>
    </source>
</evidence>
<feature type="region of interest" description="Disordered" evidence="1">
    <location>
        <begin position="16"/>
        <end position="38"/>
    </location>
</feature>
<keyword evidence="3" id="KW-1185">Reference proteome</keyword>
<gene>
    <name evidence="2" type="ORF">VLY81_13960</name>
</gene>
<evidence type="ECO:0000313" key="3">
    <source>
        <dbReference type="Proteomes" id="UP001333102"/>
    </source>
</evidence>
<organism evidence="2 3">
    <name type="scientific">Geochorda subterranea</name>
    <dbReference type="NCBI Taxonomy" id="3109564"/>
    <lineage>
        <taxon>Bacteria</taxon>
        <taxon>Bacillati</taxon>
        <taxon>Bacillota</taxon>
        <taxon>Limnochordia</taxon>
        <taxon>Limnochordales</taxon>
        <taxon>Geochordaceae</taxon>
        <taxon>Geochorda</taxon>
    </lineage>
</organism>
<dbReference type="EMBL" id="CP141614">
    <property type="protein sequence ID" value="WRP14503.1"/>
    <property type="molecule type" value="Genomic_DNA"/>
</dbReference>
<feature type="compositionally biased region" description="Basic and acidic residues" evidence="1">
    <location>
        <begin position="16"/>
        <end position="32"/>
    </location>
</feature>
<name>A0ABZ1BPW4_9FIRM</name>